<name>A0A087GH72_ARAAL</name>
<dbReference type="Proteomes" id="UP000029120">
    <property type="component" value="Chromosome 7"/>
</dbReference>
<organism evidence="2 3">
    <name type="scientific">Arabis alpina</name>
    <name type="common">Alpine rock-cress</name>
    <dbReference type="NCBI Taxonomy" id="50452"/>
    <lineage>
        <taxon>Eukaryota</taxon>
        <taxon>Viridiplantae</taxon>
        <taxon>Streptophyta</taxon>
        <taxon>Embryophyta</taxon>
        <taxon>Tracheophyta</taxon>
        <taxon>Spermatophyta</taxon>
        <taxon>Magnoliopsida</taxon>
        <taxon>eudicotyledons</taxon>
        <taxon>Gunneridae</taxon>
        <taxon>Pentapetalae</taxon>
        <taxon>rosids</taxon>
        <taxon>malvids</taxon>
        <taxon>Brassicales</taxon>
        <taxon>Brassicaceae</taxon>
        <taxon>Arabideae</taxon>
        <taxon>Arabis</taxon>
    </lineage>
</organism>
<dbReference type="EMBL" id="CM002875">
    <property type="protein sequence ID" value="KFK29224.1"/>
    <property type="molecule type" value="Genomic_DNA"/>
</dbReference>
<dbReference type="eggNOG" id="KOG0017">
    <property type="taxonomic scope" value="Eukaryota"/>
</dbReference>
<dbReference type="OrthoDB" id="2272416at2759"/>
<sequence length="291" mass="31280">MASGSMDRYGFLVIGFRTDAEEESIREDYDRFPRFCQGVGAGVGHVGDGLSHVEAGLSHVEAGLGHVGTGLGYVGAGLGPVEAGGAGGVGAIGVTVAAVGVAQAGDDRLGDLLRQFLERLPGAVPVQAPVLPRVAEVQPRATVVDEGAMSVRKYNVEFNRLLGYAGRSLEDEQAQIRRFLRRLRIDLKTWCRGIRFISRAELVETVAQIEENLREQAAVVVPAVQPRRPQQQVQQVGPSKGGMPAQGHKRNWEDTSRSGQSGRGCYGCGSLDQKRESCPKQNETRAARVCY</sequence>
<evidence type="ECO:0008006" key="4">
    <source>
        <dbReference type="Google" id="ProtNLM"/>
    </source>
</evidence>
<evidence type="ECO:0000313" key="2">
    <source>
        <dbReference type="EMBL" id="KFK29224.1"/>
    </source>
</evidence>
<evidence type="ECO:0000313" key="3">
    <source>
        <dbReference type="Proteomes" id="UP000029120"/>
    </source>
</evidence>
<protein>
    <recommendedName>
        <fullName evidence="4">Retrotransposon gag domain-containing protein</fullName>
    </recommendedName>
</protein>
<gene>
    <name evidence="2" type="ordered locus">AALP_Aa7g105500</name>
</gene>
<proteinExistence type="predicted"/>
<keyword evidence="3" id="KW-1185">Reference proteome</keyword>
<evidence type="ECO:0000256" key="1">
    <source>
        <dbReference type="SAM" id="MobiDB-lite"/>
    </source>
</evidence>
<reference evidence="3" key="1">
    <citation type="journal article" date="2015" name="Nat. Plants">
        <title>Genome expansion of Arabis alpina linked with retrotransposition and reduced symmetric DNA methylation.</title>
        <authorList>
            <person name="Willing E.M."/>
            <person name="Rawat V."/>
            <person name="Mandakova T."/>
            <person name="Maumus F."/>
            <person name="James G.V."/>
            <person name="Nordstroem K.J."/>
            <person name="Becker C."/>
            <person name="Warthmann N."/>
            <person name="Chica C."/>
            <person name="Szarzynska B."/>
            <person name="Zytnicki M."/>
            <person name="Albani M.C."/>
            <person name="Kiefer C."/>
            <person name="Bergonzi S."/>
            <person name="Castaings L."/>
            <person name="Mateos J.L."/>
            <person name="Berns M.C."/>
            <person name="Bujdoso N."/>
            <person name="Piofczyk T."/>
            <person name="de Lorenzo L."/>
            <person name="Barrero-Sicilia C."/>
            <person name="Mateos I."/>
            <person name="Piednoel M."/>
            <person name="Hagmann J."/>
            <person name="Chen-Min-Tao R."/>
            <person name="Iglesias-Fernandez R."/>
            <person name="Schuster S.C."/>
            <person name="Alonso-Blanco C."/>
            <person name="Roudier F."/>
            <person name="Carbonero P."/>
            <person name="Paz-Ares J."/>
            <person name="Davis S.J."/>
            <person name="Pecinka A."/>
            <person name="Quesneville H."/>
            <person name="Colot V."/>
            <person name="Lysak M.A."/>
            <person name="Weigel D."/>
            <person name="Coupland G."/>
            <person name="Schneeberger K."/>
        </authorList>
    </citation>
    <scope>NUCLEOTIDE SEQUENCE [LARGE SCALE GENOMIC DNA]</scope>
    <source>
        <strain evidence="3">cv. Pajares</strain>
    </source>
</reference>
<feature type="region of interest" description="Disordered" evidence="1">
    <location>
        <begin position="229"/>
        <end position="263"/>
    </location>
</feature>
<dbReference type="Gramene" id="KFK29224">
    <property type="protein sequence ID" value="KFK29224"/>
    <property type="gene ID" value="AALP_AA7G105500"/>
</dbReference>
<accession>A0A087GH72</accession>
<dbReference type="AlphaFoldDB" id="A0A087GH72"/>